<protein>
    <recommendedName>
        <fullName evidence="3">3-hydroxy-3-methylglutaryl coenzyme A reductase</fullName>
        <shortName evidence="3">HMG-CoA reductase</shortName>
    </recommendedName>
</protein>
<dbReference type="InterPro" id="IPR004553">
    <property type="entry name" value="HMG_CoA_Rdtase_bac-typ"/>
</dbReference>
<evidence type="ECO:0000313" key="5">
    <source>
        <dbReference type="EMBL" id="KAH6586273.1"/>
    </source>
</evidence>
<dbReference type="PROSITE" id="PS01192">
    <property type="entry name" value="HMG_COA_REDUCTASE_3"/>
    <property type="match status" value="1"/>
</dbReference>
<organism evidence="5 6">
    <name type="scientific">Batrachochytrium salamandrivorans</name>
    <dbReference type="NCBI Taxonomy" id="1357716"/>
    <lineage>
        <taxon>Eukaryota</taxon>
        <taxon>Fungi</taxon>
        <taxon>Fungi incertae sedis</taxon>
        <taxon>Chytridiomycota</taxon>
        <taxon>Chytridiomycota incertae sedis</taxon>
        <taxon>Chytridiomycetes</taxon>
        <taxon>Rhizophydiales</taxon>
        <taxon>Rhizophydiales incertae sedis</taxon>
        <taxon>Batrachochytrium</taxon>
    </lineage>
</organism>
<dbReference type="InterPro" id="IPR009023">
    <property type="entry name" value="HMG_CoA_Rdtase_NAD(P)-bd_sf"/>
</dbReference>
<dbReference type="PANTHER" id="PTHR10572:SF24">
    <property type="entry name" value="3-HYDROXY-3-METHYLGLUTARYL-COENZYME A REDUCTASE"/>
    <property type="match status" value="1"/>
</dbReference>
<dbReference type="Gene3D" id="3.90.770.10">
    <property type="entry name" value="3-hydroxy-3-methylglutaryl-coenzyme A Reductase, Chain A, domain 2"/>
    <property type="match status" value="2"/>
</dbReference>
<dbReference type="Pfam" id="PF00368">
    <property type="entry name" value="HMG-CoA_red"/>
    <property type="match status" value="1"/>
</dbReference>
<dbReference type="PANTHER" id="PTHR10572">
    <property type="entry name" value="3-HYDROXY-3-METHYLGLUTARYL-COENZYME A REDUCTASE"/>
    <property type="match status" value="1"/>
</dbReference>
<dbReference type="InterPro" id="IPR023076">
    <property type="entry name" value="HMG_CoA_Rdtase_CS"/>
</dbReference>
<dbReference type="Gene3D" id="1.10.8.660">
    <property type="match status" value="1"/>
</dbReference>
<dbReference type="PROSITE" id="PS50065">
    <property type="entry name" value="HMG_COA_REDUCTASE_4"/>
    <property type="match status" value="1"/>
</dbReference>
<keyword evidence="2 3" id="KW-0560">Oxidoreductase</keyword>
<evidence type="ECO:0000256" key="3">
    <source>
        <dbReference type="RuleBase" id="RU361219"/>
    </source>
</evidence>
<keyword evidence="3" id="KW-0256">Endoplasmic reticulum</keyword>
<dbReference type="EMBL" id="JAFCIX010000575">
    <property type="protein sequence ID" value="KAH6586273.1"/>
    <property type="molecule type" value="Genomic_DNA"/>
</dbReference>
<name>A0ABQ8EWH3_9FUNG</name>
<comment type="similarity">
    <text evidence="1 3">Belongs to the HMG-CoA reductase family.</text>
</comment>
<evidence type="ECO:0000313" key="6">
    <source>
        <dbReference type="Proteomes" id="UP001648503"/>
    </source>
</evidence>
<keyword evidence="6" id="KW-1185">Reference proteome</keyword>
<dbReference type="SUPFAM" id="SSF56542">
    <property type="entry name" value="Substrate-binding domain of HMG-CoA reductase"/>
    <property type="match status" value="1"/>
</dbReference>
<dbReference type="CDD" id="cd00644">
    <property type="entry name" value="HMG-CoA_reductase_classII"/>
    <property type="match status" value="1"/>
</dbReference>
<dbReference type="InterPro" id="IPR009029">
    <property type="entry name" value="HMG_CoA_Rdtase_sub-bd_dom_sf"/>
</dbReference>
<comment type="caution">
    <text evidence="5">The sequence shown here is derived from an EMBL/GenBank/DDBJ whole genome shotgun (WGS) entry which is preliminary data.</text>
</comment>
<sequence>MSSLSSPSPWSGFYRKAIRERQTQLCLAFPSLFGSTDCSSHEASNDTTPGSVLSSDETATSDENRAEFNTTAPGLDPFPLCPISDEVADNMIENCVGTIGLPIGLALNFVVNGEPLIVPMVIEEPSVVAAVSGAAKTICHSDMHGGFQATASDRNVIFAQIQLLDVYDVDIDRIISQIQSEKRSILEIANEYCASMLKRGGGAVDLKIRKITRSKPKGSDDKSMGFWLVVHIYIDVCDAMGANCASTVAEGVAPFLSRLSGARIGLRIVSNLSSERYATSGFKIPISKLAYKGVSGEDVSKHIVESFEWACDDHYRAITHNKGIMNGIDAVAVATGQDWRAIEAASHISANMLAHSGGSPCIPDHSNDLRSYGPLSRYWIEDGDHGEQLLCAEMRLPICVGAAGGALSTNPVYRYHLGLMGNPDSKKLAMIMVSVGLAQNFAALRALCTEGIQRGHMSLHARNISIAVGAPPHAIQECASFMVKCGRITSLTAKEYLAAHHLQNQIERINKSSRAMALEEDPNGTLGSSPHSLSMFCFEEAHSNRLNSKLDLGALEVEDRLSLNIAFASYSEIPVNIDMTSINFSTSDPLVAALFGSKTFEWINSVPGLLGKIKLDSVDGSIRRSNMMLSKKLKLISVFLNILTRRLLALDPKTMTEFLAETSKLAKNSQTEKAPEYSMQSTDDTCRHHAVDGVFKHSANVVDGSALHSADTSGQQHYPNFGIFQRDAYHAVDFVRHRSNVKTLLVGVPLFVALWQVFNYRVAQWVGDVSLATSLVDHQQRIIDSLASTLPDNVAGDRHFTANPIDLTNSMTIMERKEHISKLLNLHAERFQATLILLCDSISLDIPLSTQPQRHALASLGRRLEREQAIAHDLSPERIIRDLSIVRVQGLSYFGDLRNGLVNVFLIWLQIVREWSLDRILSIGRPQPHVSSDCTSGKMPLFLGLELEMRDFIREMALFETESLALSDSMGTVDTALLDLNRVLNQYREYYGVLDLYKSNNTQ</sequence>
<dbReference type="InterPro" id="IPR002202">
    <property type="entry name" value="HMG_CoA_Rdtase"/>
</dbReference>
<evidence type="ECO:0000256" key="2">
    <source>
        <dbReference type="ARBA" id="ARBA00023002"/>
    </source>
</evidence>
<feature type="compositionally biased region" description="Polar residues" evidence="4">
    <location>
        <begin position="45"/>
        <end position="58"/>
    </location>
</feature>
<comment type="subcellular location">
    <subcellularLocation>
        <location evidence="3">Endoplasmic reticulum membrane</location>
        <topology evidence="3">Multi-pass membrane protein</topology>
    </subcellularLocation>
</comment>
<proteinExistence type="inferred from homology"/>
<feature type="region of interest" description="Disordered" evidence="4">
    <location>
        <begin position="39"/>
        <end position="71"/>
    </location>
</feature>
<dbReference type="SUPFAM" id="SSF55035">
    <property type="entry name" value="NAD-binding domain of HMG-CoA reductase"/>
    <property type="match status" value="1"/>
</dbReference>
<dbReference type="NCBIfam" id="TIGR00532">
    <property type="entry name" value="HMG_CoA_R_NAD"/>
    <property type="match status" value="1"/>
</dbReference>
<dbReference type="Proteomes" id="UP001648503">
    <property type="component" value="Unassembled WGS sequence"/>
</dbReference>
<dbReference type="InterPro" id="IPR023074">
    <property type="entry name" value="HMG_CoA_Rdtase_cat_sf"/>
</dbReference>
<evidence type="ECO:0000256" key="4">
    <source>
        <dbReference type="SAM" id="MobiDB-lite"/>
    </source>
</evidence>
<gene>
    <name evidence="5" type="ORF">BASA50_000738</name>
</gene>
<reference evidence="5 6" key="1">
    <citation type="submission" date="2021-02" db="EMBL/GenBank/DDBJ databases">
        <title>Variation within the Batrachochytrium salamandrivorans European outbreak.</title>
        <authorList>
            <person name="Kelly M."/>
            <person name="Pasmans F."/>
            <person name="Shea T.P."/>
            <person name="Munoz J.F."/>
            <person name="Carranza S."/>
            <person name="Cuomo C.A."/>
            <person name="Martel A."/>
        </authorList>
    </citation>
    <scope>NUCLEOTIDE SEQUENCE [LARGE SCALE GENOMIC DNA]</scope>
    <source>
        <strain evidence="5 6">AMFP18/2</strain>
    </source>
</reference>
<evidence type="ECO:0000256" key="1">
    <source>
        <dbReference type="ARBA" id="ARBA00007661"/>
    </source>
</evidence>
<accession>A0ABQ8EWH3</accession>